<reference evidence="1 2" key="1">
    <citation type="journal article" date="2012" name="BMC Genomics">
        <title>The Caulobacter crescentus phage phiCbK: genomics of a canonical phage.</title>
        <authorList>
            <person name="Gill J.J."/>
            <person name="Berry J.D."/>
            <person name="Russell W.K."/>
            <person name="Lessor L."/>
            <person name="Escobar Garcia D.A."/>
            <person name="Hernandez D."/>
            <person name="Kane A."/>
            <person name="Keene J."/>
            <person name="Maddox M."/>
            <person name="Martin R."/>
            <person name="Mohan S."/>
            <person name="Thorn A.M."/>
            <person name="Russell D.H."/>
            <person name="Young R."/>
        </authorList>
    </citation>
    <scope>NUCLEOTIDE SEQUENCE [LARGE SCALE GENOMIC DNA]</scope>
</reference>
<dbReference type="SMR" id="K4K671"/>
<name>K4K671_9CAUD</name>
<dbReference type="RefSeq" id="YP_006988366.1">
    <property type="nucleotide sequence ID" value="NC_019406.1"/>
</dbReference>
<evidence type="ECO:0000313" key="1">
    <source>
        <dbReference type="EMBL" id="AFU88002.1"/>
    </source>
</evidence>
<dbReference type="Proteomes" id="UP000000463">
    <property type="component" value="Segment"/>
</dbReference>
<dbReference type="KEGG" id="vg:13995060"/>
<evidence type="ECO:0000313" key="2">
    <source>
        <dbReference type="Proteomes" id="UP000000463"/>
    </source>
</evidence>
<dbReference type="GeneID" id="13995060"/>
<gene>
    <name evidence="1" type="ORF">CcrColossus_gp132</name>
</gene>
<proteinExistence type="predicted"/>
<organism evidence="1 2">
    <name type="scientific">Caulobacter phage CcrColossus</name>
    <dbReference type="NCBI Taxonomy" id="1211640"/>
    <lineage>
        <taxon>Viruses</taxon>
        <taxon>Duplodnaviria</taxon>
        <taxon>Heunggongvirae</taxon>
        <taxon>Uroviricota</taxon>
        <taxon>Caudoviricetes</taxon>
        <taxon>Jeanschmidtviridae</taxon>
        <taxon>Colossusvirus</taxon>
        <taxon>Colossusvirus colossus</taxon>
    </lineage>
</organism>
<dbReference type="EMBL" id="JX100810">
    <property type="protein sequence ID" value="AFU88002.1"/>
    <property type="molecule type" value="Genomic_DNA"/>
</dbReference>
<dbReference type="OrthoDB" id="27199at10239"/>
<sequence>MLDSKPGYHVAEIPKGVLGEPSKIAEEHAEFQDAVSQGIKIMALVELADLYGAIKKYLEKHHPGVTFDDLDAMSFVTERAFINGRRT</sequence>
<accession>K4K671</accession>
<protein>
    <submittedName>
        <fullName evidence="1">Uncharacterized protein</fullName>
    </submittedName>
</protein>
<keyword evidence="2" id="KW-1185">Reference proteome</keyword>